<dbReference type="Gene3D" id="3.30.160.60">
    <property type="entry name" value="Classic Zinc Finger"/>
    <property type="match status" value="1"/>
</dbReference>
<organism evidence="2 3">
    <name type="scientific">Megalops atlanticus</name>
    <name type="common">Tarpon</name>
    <name type="synonym">Clupea gigantea</name>
    <dbReference type="NCBI Taxonomy" id="7932"/>
    <lineage>
        <taxon>Eukaryota</taxon>
        <taxon>Metazoa</taxon>
        <taxon>Chordata</taxon>
        <taxon>Craniata</taxon>
        <taxon>Vertebrata</taxon>
        <taxon>Euteleostomi</taxon>
        <taxon>Actinopterygii</taxon>
        <taxon>Neopterygii</taxon>
        <taxon>Teleostei</taxon>
        <taxon>Elopiformes</taxon>
        <taxon>Megalopidae</taxon>
        <taxon>Megalops</taxon>
    </lineage>
</organism>
<accession>A0A9D3PQ10</accession>
<evidence type="ECO:0000313" key="2">
    <source>
        <dbReference type="EMBL" id="KAG7465806.1"/>
    </source>
</evidence>
<sequence length="123" mass="14181">MICSDSCWMCLLCLTDEHRGNNAVSAATERTEKQKWLRVTQKKIQQRIQEGEKELQDLKKAVESLMRSAQTAVEDKDDIHFHQNCEISQEEFSHPYDSERCPHSRAQEQKGLLKVHLSAQTGP</sequence>
<keyword evidence="1" id="KW-0175">Coiled coil</keyword>
<evidence type="ECO:0000313" key="3">
    <source>
        <dbReference type="Proteomes" id="UP001046870"/>
    </source>
</evidence>
<reference evidence="2" key="1">
    <citation type="submission" date="2021-01" db="EMBL/GenBank/DDBJ databases">
        <authorList>
            <person name="Zahm M."/>
            <person name="Roques C."/>
            <person name="Cabau C."/>
            <person name="Klopp C."/>
            <person name="Donnadieu C."/>
            <person name="Jouanno E."/>
            <person name="Lampietro C."/>
            <person name="Louis A."/>
            <person name="Herpin A."/>
            <person name="Echchiki A."/>
            <person name="Berthelot C."/>
            <person name="Parey E."/>
            <person name="Roest-Crollius H."/>
            <person name="Braasch I."/>
            <person name="Postlethwait J."/>
            <person name="Bobe J."/>
            <person name="Montfort J."/>
            <person name="Bouchez O."/>
            <person name="Begum T."/>
            <person name="Mejri S."/>
            <person name="Adams A."/>
            <person name="Chen W.-J."/>
            <person name="Guiguen Y."/>
        </authorList>
    </citation>
    <scope>NUCLEOTIDE SEQUENCE</scope>
    <source>
        <strain evidence="2">YG-15Mar2019-1</strain>
        <tissue evidence="2">Brain</tissue>
    </source>
</reference>
<evidence type="ECO:0000256" key="1">
    <source>
        <dbReference type="SAM" id="Coils"/>
    </source>
</evidence>
<proteinExistence type="predicted"/>
<feature type="coiled-coil region" evidence="1">
    <location>
        <begin position="41"/>
        <end position="75"/>
    </location>
</feature>
<gene>
    <name evidence="2" type="ORF">MATL_G00157540</name>
</gene>
<comment type="caution">
    <text evidence="2">The sequence shown here is derived from an EMBL/GenBank/DDBJ whole genome shotgun (WGS) entry which is preliminary data.</text>
</comment>
<name>A0A9D3PQ10_MEGAT</name>
<keyword evidence="3" id="KW-1185">Reference proteome</keyword>
<protein>
    <submittedName>
        <fullName evidence="2">Uncharacterized protein</fullName>
    </submittedName>
</protein>
<dbReference type="EMBL" id="JAFDVH010000013">
    <property type="protein sequence ID" value="KAG7465806.1"/>
    <property type="molecule type" value="Genomic_DNA"/>
</dbReference>
<dbReference type="OrthoDB" id="9903688at2759"/>
<dbReference type="Proteomes" id="UP001046870">
    <property type="component" value="Chromosome 13"/>
</dbReference>
<dbReference type="AlphaFoldDB" id="A0A9D3PQ10"/>